<dbReference type="EMBL" id="JAUTDP010000012">
    <property type="protein sequence ID" value="KAK3391768.1"/>
    <property type="molecule type" value="Genomic_DNA"/>
</dbReference>
<reference evidence="2" key="1">
    <citation type="journal article" date="2023" name="Mol. Phylogenet. Evol.">
        <title>Genome-scale phylogeny and comparative genomics of the fungal order Sordariales.</title>
        <authorList>
            <person name="Hensen N."/>
            <person name="Bonometti L."/>
            <person name="Westerberg I."/>
            <person name="Brannstrom I.O."/>
            <person name="Guillou S."/>
            <person name="Cros-Aarteil S."/>
            <person name="Calhoun S."/>
            <person name="Haridas S."/>
            <person name="Kuo A."/>
            <person name="Mondo S."/>
            <person name="Pangilinan J."/>
            <person name="Riley R."/>
            <person name="LaButti K."/>
            <person name="Andreopoulos B."/>
            <person name="Lipzen A."/>
            <person name="Chen C."/>
            <person name="Yan M."/>
            <person name="Daum C."/>
            <person name="Ng V."/>
            <person name="Clum A."/>
            <person name="Steindorff A."/>
            <person name="Ohm R.A."/>
            <person name="Martin F."/>
            <person name="Silar P."/>
            <person name="Natvig D.O."/>
            <person name="Lalanne C."/>
            <person name="Gautier V."/>
            <person name="Ament-Velasquez S.L."/>
            <person name="Kruys A."/>
            <person name="Hutchinson M.I."/>
            <person name="Powell A.J."/>
            <person name="Barry K."/>
            <person name="Miller A.N."/>
            <person name="Grigoriev I.V."/>
            <person name="Debuchy R."/>
            <person name="Gladieux P."/>
            <person name="Hiltunen Thoren M."/>
            <person name="Johannesson H."/>
        </authorList>
    </citation>
    <scope>NUCLEOTIDE SEQUENCE</scope>
    <source>
        <strain evidence="2">FGSC 1904</strain>
    </source>
</reference>
<evidence type="ECO:0000313" key="3">
    <source>
        <dbReference type="Proteomes" id="UP001281003"/>
    </source>
</evidence>
<dbReference type="AlphaFoldDB" id="A0AAE0P1S1"/>
<dbReference type="PANTHER" id="PTHR42905">
    <property type="entry name" value="PHOSPHOENOLPYRUVATE CARBOXYLASE"/>
    <property type="match status" value="1"/>
</dbReference>
<gene>
    <name evidence="2" type="ORF">B0T20DRAFT_383935</name>
</gene>
<proteinExistence type="predicted"/>
<dbReference type="Pfam" id="PF13714">
    <property type="entry name" value="PEP_mutase"/>
    <property type="match status" value="1"/>
</dbReference>
<dbReference type="CDD" id="cd00377">
    <property type="entry name" value="ICL_PEPM"/>
    <property type="match status" value="1"/>
</dbReference>
<evidence type="ECO:0000256" key="1">
    <source>
        <dbReference type="ARBA" id="ARBA00001050"/>
    </source>
</evidence>
<comment type="catalytic activity">
    <reaction evidence="1">
        <text>(2S,3R)-3-hydroxybutane-1,2,3-tricarboxylate = pyruvate + succinate</text>
        <dbReference type="Rhea" id="RHEA:16809"/>
        <dbReference type="ChEBI" id="CHEBI:15361"/>
        <dbReference type="ChEBI" id="CHEBI:30031"/>
        <dbReference type="ChEBI" id="CHEBI:57429"/>
        <dbReference type="EC" id="4.1.3.30"/>
    </reaction>
</comment>
<keyword evidence="3" id="KW-1185">Reference proteome</keyword>
<dbReference type="Gene3D" id="3.20.20.60">
    <property type="entry name" value="Phosphoenolpyruvate-binding domains"/>
    <property type="match status" value="1"/>
</dbReference>
<dbReference type="InterPro" id="IPR015813">
    <property type="entry name" value="Pyrv/PenolPyrv_kinase-like_dom"/>
</dbReference>
<dbReference type="Proteomes" id="UP001281003">
    <property type="component" value="Unassembled WGS sequence"/>
</dbReference>
<comment type="caution">
    <text evidence="2">The sequence shown here is derived from an EMBL/GenBank/DDBJ whole genome shotgun (WGS) entry which is preliminary data.</text>
</comment>
<keyword evidence="2" id="KW-0670">Pyruvate</keyword>
<name>A0AAE0P1S1_SORBR</name>
<keyword evidence="2" id="KW-0808">Transferase</keyword>
<organism evidence="2 3">
    <name type="scientific">Sordaria brevicollis</name>
    <dbReference type="NCBI Taxonomy" id="83679"/>
    <lineage>
        <taxon>Eukaryota</taxon>
        <taxon>Fungi</taxon>
        <taxon>Dikarya</taxon>
        <taxon>Ascomycota</taxon>
        <taxon>Pezizomycotina</taxon>
        <taxon>Sordariomycetes</taxon>
        <taxon>Sordariomycetidae</taxon>
        <taxon>Sordariales</taxon>
        <taxon>Sordariaceae</taxon>
        <taxon>Sordaria</taxon>
    </lineage>
</organism>
<dbReference type="GO" id="GO:0046421">
    <property type="term" value="F:methylisocitrate lyase activity"/>
    <property type="evidence" value="ECO:0007669"/>
    <property type="project" value="UniProtKB-EC"/>
</dbReference>
<dbReference type="InterPro" id="IPR040442">
    <property type="entry name" value="Pyrv_kinase-like_dom_sf"/>
</dbReference>
<accession>A0AAE0P1S1</accession>
<protein>
    <submittedName>
        <fullName evidence="2">Pyruvate/Phosphoenolpyruvate kinase-like domain-containing protein</fullName>
    </submittedName>
</protein>
<dbReference type="GO" id="GO:0016301">
    <property type="term" value="F:kinase activity"/>
    <property type="evidence" value="ECO:0007669"/>
    <property type="project" value="UniProtKB-KW"/>
</dbReference>
<dbReference type="PANTHER" id="PTHR42905:SF2">
    <property type="entry name" value="PHOSPHOENOLPYRUVATE CARBOXYLASE FAMILY PROTEIN"/>
    <property type="match status" value="1"/>
</dbReference>
<dbReference type="InterPro" id="IPR039556">
    <property type="entry name" value="ICL/PEPM"/>
</dbReference>
<dbReference type="PROSITE" id="PS00161">
    <property type="entry name" value="ISOCITRATE_LYASE"/>
    <property type="match status" value="1"/>
</dbReference>
<dbReference type="SUPFAM" id="SSF51621">
    <property type="entry name" value="Phosphoenolpyruvate/pyruvate domain"/>
    <property type="match status" value="1"/>
</dbReference>
<reference evidence="2" key="2">
    <citation type="submission" date="2023-07" db="EMBL/GenBank/DDBJ databases">
        <authorList>
            <consortium name="Lawrence Berkeley National Laboratory"/>
            <person name="Haridas S."/>
            <person name="Hensen N."/>
            <person name="Bonometti L."/>
            <person name="Westerberg I."/>
            <person name="Brannstrom I.O."/>
            <person name="Guillou S."/>
            <person name="Cros-Aarteil S."/>
            <person name="Calhoun S."/>
            <person name="Kuo A."/>
            <person name="Mondo S."/>
            <person name="Pangilinan J."/>
            <person name="Riley R."/>
            <person name="LaButti K."/>
            <person name="Andreopoulos B."/>
            <person name="Lipzen A."/>
            <person name="Chen C."/>
            <person name="Yanf M."/>
            <person name="Daum C."/>
            <person name="Ng V."/>
            <person name="Clum A."/>
            <person name="Steindorff A."/>
            <person name="Ohm R."/>
            <person name="Martin F."/>
            <person name="Silar P."/>
            <person name="Natvig D."/>
            <person name="Lalanne C."/>
            <person name="Gautier V."/>
            <person name="Ament-velasquez S.L."/>
            <person name="Kruys A."/>
            <person name="Hutchinson M.I."/>
            <person name="Powell A.J."/>
            <person name="Barry K."/>
            <person name="Miller A.N."/>
            <person name="Grigoriev I.V."/>
            <person name="Debuchy R."/>
            <person name="Gladieux P."/>
            <person name="Thoren M.H."/>
            <person name="Johannesson H."/>
        </authorList>
    </citation>
    <scope>NUCLEOTIDE SEQUENCE</scope>
    <source>
        <strain evidence="2">FGSC 1904</strain>
    </source>
</reference>
<evidence type="ECO:0000313" key="2">
    <source>
        <dbReference type="EMBL" id="KAK3391768.1"/>
    </source>
</evidence>
<keyword evidence="2" id="KW-0418">Kinase</keyword>
<dbReference type="InterPro" id="IPR018523">
    <property type="entry name" value="Isocitrate_lyase_ph_CS"/>
</dbReference>
<sequence>MAVINQAAAKLRAQLFESDELIVCPGVQDGLSARVCLQQGFKNLYMTGAGTAISLLGMPDLGLTTPTDMIRQASMLSSLDRSVPLIADIDTGFGGPVMVSRSVESYILGGVAGLHLEDQVVTKRCGHLGGKELVDTPTFVSRIRAAKEARDRLQSDLVIIARTDALQSLGFDEAISRLQAAIAAGADAVFLEGVKDRAQMKQFTETMAPTPCLINLVPGGLTPLINAKEAKELGYRIAIWPCFAMTHAYLAYQKAARELMETGAVTAGFTERQRAKEGDDVKEEQGQESGGIRELFELCGLSECVEFDKRMGGQTFSKGV</sequence>